<protein>
    <submittedName>
        <fullName evidence="2">Uncharacterized protein</fullName>
    </submittedName>
</protein>
<gene>
    <name evidence="2" type="ORF">KB893_001585</name>
</gene>
<dbReference type="EMBL" id="JAGQFT020000001">
    <property type="protein sequence ID" value="MBS7455822.1"/>
    <property type="molecule type" value="Genomic_DNA"/>
</dbReference>
<keyword evidence="1" id="KW-0472">Membrane</keyword>
<keyword evidence="1" id="KW-1133">Transmembrane helix</keyword>
<feature type="transmembrane region" description="Helical" evidence="1">
    <location>
        <begin position="21"/>
        <end position="41"/>
    </location>
</feature>
<accession>A0AAP2FWK6</accession>
<dbReference type="AlphaFoldDB" id="A0AAP2FWK6"/>
<feature type="transmembrane region" description="Helical" evidence="1">
    <location>
        <begin position="47"/>
        <end position="64"/>
    </location>
</feature>
<evidence type="ECO:0000313" key="2">
    <source>
        <dbReference type="EMBL" id="MBS7455822.1"/>
    </source>
</evidence>
<proteinExistence type="predicted"/>
<sequence>MPHSARSSTTSPTVRLDWRPSRLLVALLAVLMVAAACAPWLSSLPSAVALAASAAAFAHGAVLVRREARRPRFELVWPPGDVPARLVQGDVGVPVEIEALRIQAGVAILRLRHADGHRRSLLWWPDTLGAAGRRALRLAWAGARAPEAVRAPPGAPAADQPAIRQTR</sequence>
<name>A0AAP2FWK6_9GAMM</name>
<evidence type="ECO:0000313" key="3">
    <source>
        <dbReference type="Proteomes" id="UP000675747"/>
    </source>
</evidence>
<keyword evidence="3" id="KW-1185">Reference proteome</keyword>
<reference evidence="2 3" key="1">
    <citation type="journal article" date="2021" name="Microbiol. Resour. Announc.">
        <title>Draft Genome Sequence of Coralloluteibacterium stylophorae LMG 29479T.</title>
        <authorList>
            <person name="Karlyshev A.V."/>
            <person name="Kudryashova E.B."/>
            <person name="Ariskina E.V."/>
            <person name="Conroy A.P."/>
            <person name="Abidueva E.Y."/>
        </authorList>
    </citation>
    <scope>NUCLEOTIDE SEQUENCE [LARGE SCALE GENOMIC DNA]</scope>
    <source>
        <strain evidence="2 3">LMG 29479</strain>
    </source>
</reference>
<organism evidence="2 3">
    <name type="scientific">Coralloluteibacterium stylophorae</name>
    <dbReference type="NCBI Taxonomy" id="1776034"/>
    <lineage>
        <taxon>Bacteria</taxon>
        <taxon>Pseudomonadati</taxon>
        <taxon>Pseudomonadota</taxon>
        <taxon>Gammaproteobacteria</taxon>
        <taxon>Lysobacterales</taxon>
        <taxon>Lysobacteraceae</taxon>
        <taxon>Coralloluteibacterium</taxon>
    </lineage>
</organism>
<dbReference type="Proteomes" id="UP000675747">
    <property type="component" value="Unassembled WGS sequence"/>
</dbReference>
<keyword evidence="1" id="KW-0812">Transmembrane</keyword>
<dbReference type="RefSeq" id="WP_213173340.1">
    <property type="nucleotide sequence ID" value="NZ_JAGQFT020000001.1"/>
</dbReference>
<comment type="caution">
    <text evidence="2">The sequence shown here is derived from an EMBL/GenBank/DDBJ whole genome shotgun (WGS) entry which is preliminary data.</text>
</comment>
<evidence type="ECO:0000256" key="1">
    <source>
        <dbReference type="SAM" id="Phobius"/>
    </source>
</evidence>